<dbReference type="Proteomes" id="UP001165064">
    <property type="component" value="Unassembled WGS sequence"/>
</dbReference>
<keyword evidence="2" id="KW-1185">Reference proteome</keyword>
<proteinExistence type="predicted"/>
<evidence type="ECO:0000313" key="1">
    <source>
        <dbReference type="EMBL" id="GME78953.1"/>
    </source>
</evidence>
<comment type="caution">
    <text evidence="1">The sequence shown here is derived from an EMBL/GenBank/DDBJ whole genome shotgun (WGS) entry which is preliminary data.</text>
</comment>
<name>A0ACB5T154_AMBMO</name>
<gene>
    <name evidence="1" type="ORF">Amon02_000369200</name>
</gene>
<sequence>MNELFPEPTTLIRERETKKLASFYESSLNSSSELNRLILTGDKGVGKSVCLAQFEAMALSKESILVPFTNTESLVDGSTDFKLNPETKLYDQQMSAKRLLKKLKNLNKEFLNELPLSKDFIPIYSTKSQQAATTLKVSDKKTLLDLVKVGLGSKPTNATFVLTTLLEELSKQTKYPVYMTVDNFSTFVQNAMTKYRNNANENIYFQKFTIIKTILDYVTGDSKFAKGAVVVATHGSDRENCTIPAALGDVEPDYYAGFKDWDQDFTNLLRSNGGLQQLRVGKLSVDETKSILENLINFNVIHNQYQSKREIDELGFEAYLNKLAQRQYVVSGNGNASLLLRSAVLSYV</sequence>
<organism evidence="1 2">
    <name type="scientific">Ambrosiozyma monospora</name>
    <name type="common">Yeast</name>
    <name type="synonym">Endomycopsis monosporus</name>
    <dbReference type="NCBI Taxonomy" id="43982"/>
    <lineage>
        <taxon>Eukaryota</taxon>
        <taxon>Fungi</taxon>
        <taxon>Dikarya</taxon>
        <taxon>Ascomycota</taxon>
        <taxon>Saccharomycotina</taxon>
        <taxon>Pichiomycetes</taxon>
        <taxon>Pichiales</taxon>
        <taxon>Pichiaceae</taxon>
        <taxon>Ambrosiozyma</taxon>
    </lineage>
</organism>
<protein>
    <submittedName>
        <fullName evidence="1">Unnamed protein product</fullName>
    </submittedName>
</protein>
<evidence type="ECO:0000313" key="2">
    <source>
        <dbReference type="Proteomes" id="UP001165064"/>
    </source>
</evidence>
<reference evidence="1" key="1">
    <citation type="submission" date="2023-04" db="EMBL/GenBank/DDBJ databases">
        <title>Ambrosiozyma monospora NBRC 10751.</title>
        <authorList>
            <person name="Ichikawa N."/>
            <person name="Sato H."/>
            <person name="Tonouchi N."/>
        </authorList>
    </citation>
    <scope>NUCLEOTIDE SEQUENCE</scope>
    <source>
        <strain evidence="1">NBRC 10751</strain>
    </source>
</reference>
<dbReference type="EMBL" id="BSXS01002385">
    <property type="protein sequence ID" value="GME78953.1"/>
    <property type="molecule type" value="Genomic_DNA"/>
</dbReference>
<accession>A0ACB5T154</accession>